<sequence>MDLILLQPGNADIFGGPNSWDNGGSLIDNFEDVWKDFKPPSKTLGQCLELVSVHQGMKQQITTDVSNSARTSGRPVITEFTCVKYVDKTSVKFFEYCLRAMPLDNDPSKPTMLYIARNSGDKTANILTMSLRNALISEIQFQSHPDDMPTEQFKLSFTEILWTYTVQKADTTSAGNVSAGWSIARNRPIGQFTD</sequence>
<dbReference type="PANTHER" id="PTHR36152:SF1">
    <property type="entry name" value="UBIQUITIN-LIKE DOMAIN-CONTAINING PROTEIN"/>
    <property type="match status" value="1"/>
</dbReference>
<dbReference type="Proteomes" id="UP001061302">
    <property type="component" value="Chromosome"/>
</dbReference>
<accession>A0ABY6DSA1</accession>
<evidence type="ECO:0000313" key="2">
    <source>
        <dbReference type="Proteomes" id="UP001061302"/>
    </source>
</evidence>
<dbReference type="EMBL" id="CP106753">
    <property type="protein sequence ID" value="UXY17240.1"/>
    <property type="molecule type" value="Genomic_DNA"/>
</dbReference>
<dbReference type="Gene3D" id="2.30.110.20">
    <property type="entry name" value="Hcp1-like"/>
    <property type="match status" value="1"/>
</dbReference>
<dbReference type="InterPro" id="IPR036624">
    <property type="entry name" value="Hcp1-lik_sf"/>
</dbReference>
<name>A0ABY6DSA1_9NEIS</name>
<gene>
    <name evidence="1" type="ORF">N8I74_09600</name>
</gene>
<dbReference type="SUPFAM" id="SSF141452">
    <property type="entry name" value="Hcp1-like"/>
    <property type="match status" value="1"/>
</dbReference>
<dbReference type="InterPro" id="IPR008514">
    <property type="entry name" value="T6SS_Hcp"/>
</dbReference>
<dbReference type="InterPro" id="IPR053165">
    <property type="entry name" value="HSI-I_assembly_Hcp1"/>
</dbReference>
<dbReference type="Pfam" id="PF05638">
    <property type="entry name" value="T6SS_HCP"/>
    <property type="match status" value="1"/>
</dbReference>
<proteinExistence type="predicted"/>
<dbReference type="RefSeq" id="WP_263126671.1">
    <property type="nucleotide sequence ID" value="NZ_CP106753.1"/>
</dbReference>
<organism evidence="1 2">
    <name type="scientific">Chitiniphilus purpureus</name>
    <dbReference type="NCBI Taxonomy" id="2981137"/>
    <lineage>
        <taxon>Bacteria</taxon>
        <taxon>Pseudomonadati</taxon>
        <taxon>Pseudomonadota</taxon>
        <taxon>Betaproteobacteria</taxon>
        <taxon>Neisseriales</taxon>
        <taxon>Chitinibacteraceae</taxon>
        <taxon>Chitiniphilus</taxon>
    </lineage>
</organism>
<protein>
    <submittedName>
        <fullName evidence="1">Type VI secretion system tube protein Hcp</fullName>
    </submittedName>
</protein>
<dbReference type="PANTHER" id="PTHR36152">
    <property type="entry name" value="CYTOPLASMIC PROTEIN-RELATED"/>
    <property type="match status" value="1"/>
</dbReference>
<evidence type="ECO:0000313" key="1">
    <source>
        <dbReference type="EMBL" id="UXY17240.1"/>
    </source>
</evidence>
<reference evidence="1" key="1">
    <citation type="submission" date="2022-10" db="EMBL/GenBank/DDBJ databases">
        <title>Chitiniphilus purpureus sp. nov., a novel chitin-degrading bacterium isolated from crawfish pond sediment.</title>
        <authorList>
            <person name="Li K."/>
        </authorList>
    </citation>
    <scope>NUCLEOTIDE SEQUENCE</scope>
    <source>
        <strain evidence="1">CD1</strain>
    </source>
</reference>
<keyword evidence="2" id="KW-1185">Reference proteome</keyword>